<dbReference type="Proteomes" id="UP000073492">
    <property type="component" value="Unassembled WGS sequence"/>
</dbReference>
<evidence type="ECO:0000256" key="2">
    <source>
        <dbReference type="SAM" id="Phobius"/>
    </source>
</evidence>
<organism evidence="4 5">
    <name type="scientific">Pseudocercospora musae</name>
    <dbReference type="NCBI Taxonomy" id="113226"/>
    <lineage>
        <taxon>Eukaryota</taxon>
        <taxon>Fungi</taxon>
        <taxon>Dikarya</taxon>
        <taxon>Ascomycota</taxon>
        <taxon>Pezizomycotina</taxon>
        <taxon>Dothideomycetes</taxon>
        <taxon>Dothideomycetidae</taxon>
        <taxon>Mycosphaerellales</taxon>
        <taxon>Mycosphaerellaceae</taxon>
        <taxon>Pseudocercospora</taxon>
    </lineage>
</organism>
<evidence type="ECO:0000313" key="5">
    <source>
        <dbReference type="Proteomes" id="UP000073492"/>
    </source>
</evidence>
<evidence type="ECO:0000259" key="3">
    <source>
        <dbReference type="SMART" id="SM00128"/>
    </source>
</evidence>
<keyword evidence="2" id="KW-0472">Membrane</keyword>
<feature type="domain" description="Inositol polyphosphate-related phosphatase" evidence="3">
    <location>
        <begin position="2"/>
        <end position="380"/>
    </location>
</feature>
<dbReference type="GO" id="GO:0046856">
    <property type="term" value="P:phosphatidylinositol dephosphorylation"/>
    <property type="evidence" value="ECO:0007669"/>
    <property type="project" value="InterPro"/>
</dbReference>
<evidence type="ECO:0000313" key="4">
    <source>
        <dbReference type="EMBL" id="KXT10797.1"/>
    </source>
</evidence>
<gene>
    <name evidence="4" type="ORF">AC579_2968</name>
</gene>
<dbReference type="OrthoDB" id="62798at2759"/>
<sequence length="446" mass="49714">MAEISSLYTTFNCGRKEVNVDYFAASLFGSFTNATLPPDLIVLALQEISPIGFAFLGGSLLTPYFSKLAEAVFRSVDWRYGQDADYEHVITRNAGMTAIMVFARKSLKESIQWIEEAGIGVGVWEMGNKGAVGIRLGLEDDVLLTYVTAHLAPMESEWERRNEDWKNICENMVFEPSEASGRIAASTEQQPLLSRSENDNGDQHTIFSPPSHVFLAGDLNYRTSDVQPQPKDFESWPHPLTSNPDEVDFNELLRQDQLTREMANDKTLHNFAEAPITFAPTYKYSSKAQTLAADSSQTIAKAIRDKPTRITETFPGLQIDSVQGQNWLWAKHRIPSWCDRILYLAEAPPQVYMYKALPVQPTSDHRPVSLAFSIPRKPLQQGQRALTTFEIRKDWKQRRAAAQRYELAVGLGAYLTLTGQGEALLAGAIIGIVGGYLVLSTLLGST</sequence>
<dbReference type="InterPro" id="IPR046985">
    <property type="entry name" value="IP5"/>
</dbReference>
<feature type="transmembrane region" description="Helical" evidence="2">
    <location>
        <begin position="423"/>
        <end position="443"/>
    </location>
</feature>
<feature type="region of interest" description="Disordered" evidence="1">
    <location>
        <begin position="180"/>
        <end position="205"/>
    </location>
</feature>
<dbReference type="PANTHER" id="PTHR11200:SF286">
    <property type="entry name" value="5-PHOSPHATASE, PUTATIVE (AFU_ORTHOLOGUE AFUA_5G07600)-RELATED"/>
    <property type="match status" value="1"/>
</dbReference>
<dbReference type="Pfam" id="PF22669">
    <property type="entry name" value="Exo_endo_phos2"/>
    <property type="match status" value="1"/>
</dbReference>
<comment type="caution">
    <text evidence="4">The sequence shown here is derived from an EMBL/GenBank/DDBJ whole genome shotgun (WGS) entry which is preliminary data.</text>
</comment>
<keyword evidence="5" id="KW-1185">Reference proteome</keyword>
<dbReference type="InterPro" id="IPR000300">
    <property type="entry name" value="IPPc"/>
</dbReference>
<dbReference type="PANTHER" id="PTHR11200">
    <property type="entry name" value="INOSITOL 5-PHOSPHATASE"/>
    <property type="match status" value="1"/>
</dbReference>
<dbReference type="STRING" id="113226.A0A139I7S4"/>
<keyword evidence="2" id="KW-1133">Transmembrane helix</keyword>
<accession>A0A139I7S4</accession>
<dbReference type="SMART" id="SM00128">
    <property type="entry name" value="IPPc"/>
    <property type="match status" value="1"/>
</dbReference>
<dbReference type="GO" id="GO:0004439">
    <property type="term" value="F:phosphatidylinositol-4,5-bisphosphate 5-phosphatase activity"/>
    <property type="evidence" value="ECO:0007669"/>
    <property type="project" value="TreeGrafter"/>
</dbReference>
<dbReference type="EMBL" id="LFZO01000238">
    <property type="protein sequence ID" value="KXT10797.1"/>
    <property type="molecule type" value="Genomic_DNA"/>
</dbReference>
<evidence type="ECO:0000256" key="1">
    <source>
        <dbReference type="SAM" id="MobiDB-lite"/>
    </source>
</evidence>
<dbReference type="InterPro" id="IPR036691">
    <property type="entry name" value="Endo/exonu/phosph_ase_sf"/>
</dbReference>
<name>A0A139I7S4_9PEZI</name>
<reference evidence="4 5" key="1">
    <citation type="submission" date="2015-07" db="EMBL/GenBank/DDBJ databases">
        <title>Comparative genomics of the Sigatoka disease complex on banana suggests a link between parallel evolutionary changes in Pseudocercospora fijiensis and Pseudocercospora eumusae and increased virulence on the banana host.</title>
        <authorList>
            <person name="Chang T.-C."/>
            <person name="Salvucci A."/>
            <person name="Crous P.W."/>
            <person name="Stergiopoulos I."/>
        </authorList>
    </citation>
    <scope>NUCLEOTIDE SEQUENCE [LARGE SCALE GENOMIC DNA]</scope>
    <source>
        <strain evidence="4 5">CBS 116634</strain>
    </source>
</reference>
<dbReference type="SUPFAM" id="SSF56219">
    <property type="entry name" value="DNase I-like"/>
    <property type="match status" value="1"/>
</dbReference>
<feature type="compositionally biased region" description="Polar residues" evidence="1">
    <location>
        <begin position="186"/>
        <end position="195"/>
    </location>
</feature>
<proteinExistence type="predicted"/>
<protein>
    <recommendedName>
        <fullName evidence="3">Inositol polyphosphate-related phosphatase domain-containing protein</fullName>
    </recommendedName>
</protein>
<dbReference type="AlphaFoldDB" id="A0A139I7S4"/>
<keyword evidence="2" id="KW-0812">Transmembrane</keyword>
<dbReference type="Gene3D" id="3.60.10.10">
    <property type="entry name" value="Endonuclease/exonuclease/phosphatase"/>
    <property type="match status" value="1"/>
</dbReference>